<gene>
    <name evidence="1" type="ORF">FCV52_20515</name>
</gene>
<proteinExistence type="predicted"/>
<reference evidence="1 2" key="1">
    <citation type="submission" date="2019-04" db="EMBL/GenBank/DDBJ databases">
        <title>A reverse ecology approach based on a biological definition of microbial populations.</title>
        <authorList>
            <person name="Arevalo P."/>
            <person name="Vaninsberghe D."/>
            <person name="Elsherbini J."/>
            <person name="Gore J."/>
            <person name="Polz M."/>
        </authorList>
    </citation>
    <scope>NUCLEOTIDE SEQUENCE [LARGE SCALE GENOMIC DNA]</scope>
    <source>
        <strain evidence="1 2">10N.261.46.E4</strain>
    </source>
</reference>
<evidence type="ECO:0000313" key="2">
    <source>
        <dbReference type="Proteomes" id="UP000305234"/>
    </source>
</evidence>
<dbReference type="AlphaFoldDB" id="A0A4U1YMS0"/>
<protein>
    <submittedName>
        <fullName evidence="1">Uncharacterized protein</fullName>
    </submittedName>
</protein>
<accession>A0A4U1YMS0</accession>
<dbReference type="RefSeq" id="WP_136998819.1">
    <property type="nucleotide sequence ID" value="NZ_SYUW01000076.1"/>
</dbReference>
<organism evidence="1 2">
    <name type="scientific">Vibrio kanaloae</name>
    <dbReference type="NCBI Taxonomy" id="170673"/>
    <lineage>
        <taxon>Bacteria</taxon>
        <taxon>Pseudomonadati</taxon>
        <taxon>Pseudomonadota</taxon>
        <taxon>Gammaproteobacteria</taxon>
        <taxon>Vibrionales</taxon>
        <taxon>Vibrionaceae</taxon>
        <taxon>Vibrio</taxon>
    </lineage>
</organism>
<dbReference type="EMBL" id="SYUW01000076">
    <property type="protein sequence ID" value="TKF21992.1"/>
    <property type="molecule type" value="Genomic_DNA"/>
</dbReference>
<evidence type="ECO:0000313" key="1">
    <source>
        <dbReference type="EMBL" id="TKF21992.1"/>
    </source>
</evidence>
<dbReference type="Proteomes" id="UP000305234">
    <property type="component" value="Unassembled WGS sequence"/>
</dbReference>
<name>A0A4U1YMS0_9VIBR</name>
<sequence length="197" mass="22758">MSDWLRTDERQEFISSMQMVCRSLNECLEDEGQWKWGVIALHSAIQGIMVMSLRGTNDFLIMPEKLAGKCIKAHSEGKSWPKVKMDSFPSLYQKVQSEEMMCFYVDSKALTKDSDRDKDLNYLSQLRNSFIHFMPQGFSLYVADLPNVFLSLLKMIKFLGWETTNVTWYDEKTSEKAKLLVDDAISITNTLKNQQGI</sequence>
<comment type="caution">
    <text evidence="1">The sequence shown here is derived from an EMBL/GenBank/DDBJ whole genome shotgun (WGS) entry which is preliminary data.</text>
</comment>